<keyword evidence="2" id="KW-0808">Transferase</keyword>
<dbReference type="GO" id="GO:0005524">
    <property type="term" value="F:ATP binding"/>
    <property type="evidence" value="ECO:0007669"/>
    <property type="project" value="UniProtKB-KW"/>
</dbReference>
<dbReference type="STRING" id="763406.A0A1E3NI64"/>
<feature type="region of interest" description="Disordered" evidence="6">
    <location>
        <begin position="1"/>
        <end position="46"/>
    </location>
</feature>
<keyword evidence="3" id="KW-0547">Nucleotide-binding</keyword>
<feature type="compositionally biased region" description="Polar residues" evidence="6">
    <location>
        <begin position="338"/>
        <end position="351"/>
    </location>
</feature>
<evidence type="ECO:0000256" key="6">
    <source>
        <dbReference type="SAM" id="MobiDB-lite"/>
    </source>
</evidence>
<dbReference type="PROSITE" id="PS50011">
    <property type="entry name" value="PROTEIN_KINASE_DOM"/>
    <property type="match status" value="1"/>
</dbReference>
<dbReference type="SMART" id="SM00220">
    <property type="entry name" value="S_TKc"/>
    <property type="match status" value="1"/>
</dbReference>
<name>A0A1E3NI64_9ASCO</name>
<dbReference type="GO" id="GO:0005634">
    <property type="term" value="C:nucleus"/>
    <property type="evidence" value="ECO:0007669"/>
    <property type="project" value="TreeGrafter"/>
</dbReference>
<feature type="compositionally biased region" description="Acidic residues" evidence="6">
    <location>
        <begin position="315"/>
        <end position="328"/>
    </location>
</feature>
<feature type="compositionally biased region" description="Polar residues" evidence="6">
    <location>
        <begin position="138"/>
        <end position="154"/>
    </location>
</feature>
<dbReference type="Proteomes" id="UP000094455">
    <property type="component" value="Unassembled WGS sequence"/>
</dbReference>
<dbReference type="PANTHER" id="PTHR24345">
    <property type="entry name" value="SERINE/THREONINE-PROTEIN KINASE PLK"/>
    <property type="match status" value="1"/>
</dbReference>
<keyword evidence="5" id="KW-0067">ATP-binding</keyword>
<dbReference type="Gene3D" id="1.10.510.10">
    <property type="entry name" value="Transferase(Phosphotransferase) domain 1"/>
    <property type="match status" value="1"/>
</dbReference>
<accession>A0A1E3NI64</accession>
<feature type="compositionally biased region" description="Low complexity" evidence="6">
    <location>
        <begin position="17"/>
        <end position="37"/>
    </location>
</feature>
<dbReference type="InterPro" id="IPR000719">
    <property type="entry name" value="Prot_kinase_dom"/>
</dbReference>
<dbReference type="Pfam" id="PF00069">
    <property type="entry name" value="Pkinase"/>
    <property type="match status" value="1"/>
</dbReference>
<dbReference type="InterPro" id="IPR011009">
    <property type="entry name" value="Kinase-like_dom_sf"/>
</dbReference>
<dbReference type="RefSeq" id="XP_019016889.1">
    <property type="nucleotide sequence ID" value="XM_019164432.1"/>
</dbReference>
<sequence>MHLFLHSSEKSSRKRTQSFSSQRTVSSASSSYSFSSSPQTQHTEPAADLIFKQPNRDELLKVCKTNDPGKLNNLDIPYLSEYILMDTIESLDEGSSGSILKAKSRTNRKSYVVKLLKSEVMMGKSKESSSISSSHISTTDFHGSNLSGSASLSRTHSHVNFERSGSSITTTTATPTNIRSPQPTETPAFKNQRYSPILSAAYRSPSRLVSPSSSKLSSSMQSLSLDSTRSRSNSSFKTFKPMNKQGEDENKKGREQGKDGEDYEGEENEEAKPILRPMYTFDSLNEYLILASLKSKHVSSVHGLFRYGVEHNDDAEADEDDDGEDDDGSFYSMDGNDINDNVKSSDEQNPVELNSEPIDVCLLLDYYSNSDLLRLTTGIRKKNISTSSLFKDAIFAQLVQGLKYLHQQGIVHRDIKPENILIDEEGCLKYADFGYAVDLNRIEDYPIDEHYFLNRGTTSFKAPEIMKVREKFDADMLKATDVWSLAVLYYQMKFLNKPWRCAVDDDCDYKRYRDLFTAKKLDSLKTGFDIKRVFGSEDVMGRSLKSVKDDVVIVVTNMMNPNPHKRWTVSDVFRSDWMVGTRMLIEEEDKASSAAGVRGKNSEDLELVKVLRVL</sequence>
<dbReference type="InterPro" id="IPR008271">
    <property type="entry name" value="Ser/Thr_kinase_AS"/>
</dbReference>
<evidence type="ECO:0000256" key="1">
    <source>
        <dbReference type="ARBA" id="ARBA00022527"/>
    </source>
</evidence>
<feature type="compositionally biased region" description="Low complexity" evidence="6">
    <location>
        <begin position="205"/>
        <end position="240"/>
    </location>
</feature>
<feature type="region of interest" description="Disordered" evidence="6">
    <location>
        <begin position="124"/>
        <end position="192"/>
    </location>
</feature>
<feature type="region of interest" description="Disordered" evidence="6">
    <location>
        <begin position="313"/>
        <end position="351"/>
    </location>
</feature>
<proteinExistence type="predicted"/>
<reference evidence="8 9" key="1">
    <citation type="journal article" date="2016" name="Proc. Natl. Acad. Sci. U.S.A.">
        <title>Comparative genomics of biotechnologically important yeasts.</title>
        <authorList>
            <person name="Riley R."/>
            <person name="Haridas S."/>
            <person name="Wolfe K.H."/>
            <person name="Lopes M.R."/>
            <person name="Hittinger C.T."/>
            <person name="Goeker M."/>
            <person name="Salamov A.A."/>
            <person name="Wisecaver J.H."/>
            <person name="Long T.M."/>
            <person name="Calvey C.H."/>
            <person name="Aerts A.L."/>
            <person name="Barry K.W."/>
            <person name="Choi C."/>
            <person name="Clum A."/>
            <person name="Coughlan A.Y."/>
            <person name="Deshpande S."/>
            <person name="Douglass A.P."/>
            <person name="Hanson S.J."/>
            <person name="Klenk H.-P."/>
            <person name="LaButti K.M."/>
            <person name="Lapidus A."/>
            <person name="Lindquist E.A."/>
            <person name="Lipzen A.M."/>
            <person name="Meier-Kolthoff J.P."/>
            <person name="Ohm R.A."/>
            <person name="Otillar R.P."/>
            <person name="Pangilinan J.L."/>
            <person name="Peng Y."/>
            <person name="Rokas A."/>
            <person name="Rosa C.A."/>
            <person name="Scheuner C."/>
            <person name="Sibirny A.A."/>
            <person name="Slot J.C."/>
            <person name="Stielow J.B."/>
            <person name="Sun H."/>
            <person name="Kurtzman C.P."/>
            <person name="Blackwell M."/>
            <person name="Grigoriev I.V."/>
            <person name="Jeffries T.W."/>
        </authorList>
    </citation>
    <scope>NUCLEOTIDE SEQUENCE [LARGE SCALE GENOMIC DNA]</scope>
    <source>
        <strain evidence="8 9">NRRL Y-2026</strain>
    </source>
</reference>
<keyword evidence="1" id="KW-0723">Serine/threonine-protein kinase</keyword>
<evidence type="ECO:0000259" key="7">
    <source>
        <dbReference type="PROSITE" id="PS50011"/>
    </source>
</evidence>
<evidence type="ECO:0000256" key="4">
    <source>
        <dbReference type="ARBA" id="ARBA00022777"/>
    </source>
</evidence>
<dbReference type="GO" id="GO:0004674">
    <property type="term" value="F:protein serine/threonine kinase activity"/>
    <property type="evidence" value="ECO:0007669"/>
    <property type="project" value="UniProtKB-KW"/>
</dbReference>
<dbReference type="AlphaFoldDB" id="A0A1E3NI64"/>
<evidence type="ECO:0000313" key="8">
    <source>
        <dbReference type="EMBL" id="ODQ45776.1"/>
    </source>
</evidence>
<dbReference type="PANTHER" id="PTHR24345:SF0">
    <property type="entry name" value="CELL CYCLE SERINE_THREONINE-PROTEIN KINASE CDC5_MSD2"/>
    <property type="match status" value="1"/>
</dbReference>
<feature type="region of interest" description="Disordered" evidence="6">
    <location>
        <begin position="205"/>
        <end position="271"/>
    </location>
</feature>
<feature type="compositionally biased region" description="Basic and acidic residues" evidence="6">
    <location>
        <begin position="245"/>
        <end position="260"/>
    </location>
</feature>
<dbReference type="OrthoDB" id="4062651at2759"/>
<evidence type="ECO:0000313" key="9">
    <source>
        <dbReference type="Proteomes" id="UP000094455"/>
    </source>
</evidence>
<evidence type="ECO:0000256" key="2">
    <source>
        <dbReference type="ARBA" id="ARBA00022679"/>
    </source>
</evidence>
<evidence type="ECO:0000256" key="5">
    <source>
        <dbReference type="ARBA" id="ARBA00022840"/>
    </source>
</evidence>
<feature type="compositionally biased region" description="Low complexity" evidence="6">
    <location>
        <begin position="128"/>
        <end position="137"/>
    </location>
</feature>
<dbReference type="SUPFAM" id="SSF56112">
    <property type="entry name" value="Protein kinase-like (PK-like)"/>
    <property type="match status" value="1"/>
</dbReference>
<dbReference type="GeneID" id="30181119"/>
<keyword evidence="9" id="KW-1185">Reference proteome</keyword>
<dbReference type="EMBL" id="KV454004">
    <property type="protein sequence ID" value="ODQ45776.1"/>
    <property type="molecule type" value="Genomic_DNA"/>
</dbReference>
<protein>
    <recommendedName>
        <fullName evidence="7">Protein kinase domain-containing protein</fullName>
    </recommendedName>
</protein>
<feature type="domain" description="Protein kinase" evidence="7">
    <location>
        <begin position="85"/>
        <end position="578"/>
    </location>
</feature>
<gene>
    <name evidence="8" type="ORF">PICMEDRAFT_73279</name>
</gene>
<dbReference type="PROSITE" id="PS00108">
    <property type="entry name" value="PROTEIN_KINASE_ST"/>
    <property type="match status" value="1"/>
</dbReference>
<organism evidence="8 9">
    <name type="scientific">Pichia membranifaciens NRRL Y-2026</name>
    <dbReference type="NCBI Taxonomy" id="763406"/>
    <lineage>
        <taxon>Eukaryota</taxon>
        <taxon>Fungi</taxon>
        <taxon>Dikarya</taxon>
        <taxon>Ascomycota</taxon>
        <taxon>Saccharomycotina</taxon>
        <taxon>Pichiomycetes</taxon>
        <taxon>Pichiales</taxon>
        <taxon>Pichiaceae</taxon>
        <taxon>Pichia</taxon>
    </lineage>
</organism>
<evidence type="ECO:0000256" key="3">
    <source>
        <dbReference type="ARBA" id="ARBA00022741"/>
    </source>
</evidence>
<keyword evidence="4" id="KW-0418">Kinase</keyword>